<evidence type="ECO:0000313" key="2">
    <source>
        <dbReference type="Proteomes" id="UP000252015"/>
    </source>
</evidence>
<keyword evidence="2" id="KW-1185">Reference proteome</keyword>
<gene>
    <name evidence="1" type="ORF">MSP7336_01836</name>
</gene>
<protein>
    <submittedName>
        <fullName evidence="1">Uncharacterized protein</fullName>
    </submittedName>
</protein>
<sequence>MSDKTLPPRMREAAKVIEEATERRDKGMLYDDAWTPGQLLYWASRWEADERLVDELAREMFNALYPQYATESYRPTGAWFSAAQRLIESGWRKGDPQ</sequence>
<dbReference type="AlphaFoldDB" id="A0A375YXL4"/>
<organism evidence="1 2">
    <name type="scientific">Mycobacterium shimoidei</name>
    <dbReference type="NCBI Taxonomy" id="29313"/>
    <lineage>
        <taxon>Bacteria</taxon>
        <taxon>Bacillati</taxon>
        <taxon>Actinomycetota</taxon>
        <taxon>Actinomycetes</taxon>
        <taxon>Mycobacteriales</taxon>
        <taxon>Mycobacteriaceae</taxon>
        <taxon>Mycobacterium</taxon>
    </lineage>
</organism>
<name>A0A375YXL4_MYCSH</name>
<reference evidence="1 2" key="1">
    <citation type="submission" date="2018-05" db="EMBL/GenBank/DDBJ databases">
        <authorList>
            <consortium name="IHU Genomes"/>
        </authorList>
    </citation>
    <scope>NUCLEOTIDE SEQUENCE [LARGE SCALE GENOMIC DNA]</scope>
    <source>
        <strain evidence="1 2">P7336</strain>
    </source>
</reference>
<accession>A0A375YXL4</accession>
<dbReference type="EMBL" id="UEGW01000001">
    <property type="protein sequence ID" value="SRX93597.1"/>
    <property type="molecule type" value="Genomic_DNA"/>
</dbReference>
<dbReference type="RefSeq" id="WP_113963572.1">
    <property type="nucleotide sequence ID" value="NZ_UEGW01000001.1"/>
</dbReference>
<evidence type="ECO:0000313" key="1">
    <source>
        <dbReference type="EMBL" id="SRX93597.1"/>
    </source>
</evidence>
<dbReference type="Proteomes" id="UP000252015">
    <property type="component" value="Unassembled WGS sequence"/>
</dbReference>
<proteinExistence type="predicted"/>